<name>A0A0F9ESH0_9ZZZZ</name>
<dbReference type="InterPro" id="IPR029052">
    <property type="entry name" value="Metallo-depent_PP-like"/>
</dbReference>
<evidence type="ECO:0000313" key="1">
    <source>
        <dbReference type="EMBL" id="KKL77088.1"/>
    </source>
</evidence>
<dbReference type="EMBL" id="LAZR01023854">
    <property type="protein sequence ID" value="KKL77088.1"/>
    <property type="molecule type" value="Genomic_DNA"/>
</dbReference>
<dbReference type="InterPro" id="IPR005235">
    <property type="entry name" value="YmdB-like"/>
</dbReference>
<organism evidence="1">
    <name type="scientific">marine sediment metagenome</name>
    <dbReference type="NCBI Taxonomy" id="412755"/>
    <lineage>
        <taxon>unclassified sequences</taxon>
        <taxon>metagenomes</taxon>
        <taxon>ecological metagenomes</taxon>
    </lineage>
</organism>
<feature type="non-terminal residue" evidence="1">
    <location>
        <position position="103"/>
    </location>
</feature>
<reference evidence="1" key="1">
    <citation type="journal article" date="2015" name="Nature">
        <title>Complex archaea that bridge the gap between prokaryotes and eukaryotes.</title>
        <authorList>
            <person name="Spang A."/>
            <person name="Saw J.H."/>
            <person name="Jorgensen S.L."/>
            <person name="Zaremba-Niedzwiedzka K."/>
            <person name="Martijn J."/>
            <person name="Lind A.E."/>
            <person name="van Eijk R."/>
            <person name="Schleper C."/>
            <person name="Guy L."/>
            <person name="Ettema T.J."/>
        </authorList>
    </citation>
    <scope>NUCLEOTIDE SEQUENCE</scope>
</reference>
<dbReference type="PANTHER" id="PTHR36303:SF1">
    <property type="entry name" value="2',3'-CYCLIC-NUCLEOTIDE 2'-PHOSPHODIESTERASE"/>
    <property type="match status" value="1"/>
</dbReference>
<dbReference type="PANTHER" id="PTHR36303">
    <property type="entry name" value="2',3'-CYCLIC-NUCLEOTIDE 2'-PHOSPHODIESTERASE"/>
    <property type="match status" value="1"/>
</dbReference>
<comment type="caution">
    <text evidence="1">The sequence shown here is derived from an EMBL/GenBank/DDBJ whole genome shotgun (WGS) entry which is preliminary data.</text>
</comment>
<dbReference type="Pfam" id="PF13277">
    <property type="entry name" value="YmdB"/>
    <property type="match status" value="1"/>
</dbReference>
<gene>
    <name evidence="1" type="ORF">LCGC14_2038380</name>
</gene>
<sequence length="103" mass="11144">MSIKILCIGDVVGKPGRRMLADHLGRLIDERDIDLVVCNAENAAGGSGVTPQIVSKLIHYGVDVVTLGDHVYRKADIVQALETSDRVIRPANLSPRAAGKRWT</sequence>
<proteinExistence type="predicted"/>
<dbReference type="AlphaFoldDB" id="A0A0F9ESH0"/>
<dbReference type="Gene3D" id="3.60.21.10">
    <property type="match status" value="1"/>
</dbReference>
<dbReference type="GO" id="GO:0004113">
    <property type="term" value="F:2',3'-cyclic-nucleotide 3'-phosphodiesterase activity"/>
    <property type="evidence" value="ECO:0007669"/>
    <property type="project" value="TreeGrafter"/>
</dbReference>
<protein>
    <recommendedName>
        <fullName evidence="2">Calcineurin-like phosphoesterase domain-containing protein</fullName>
    </recommendedName>
</protein>
<dbReference type="SUPFAM" id="SSF56300">
    <property type="entry name" value="Metallo-dependent phosphatases"/>
    <property type="match status" value="1"/>
</dbReference>
<evidence type="ECO:0008006" key="2">
    <source>
        <dbReference type="Google" id="ProtNLM"/>
    </source>
</evidence>
<accession>A0A0F9ESH0</accession>